<feature type="modified residue" description="4-aspartylphosphate" evidence="2">
    <location>
        <position position="54"/>
    </location>
</feature>
<dbReference type="Pfam" id="PF00072">
    <property type="entry name" value="Response_reg"/>
    <property type="match status" value="1"/>
</dbReference>
<dbReference type="InterPro" id="IPR011006">
    <property type="entry name" value="CheY-like_superfamily"/>
</dbReference>
<proteinExistence type="predicted"/>
<gene>
    <name evidence="4" type="ORF">COV08_01070</name>
</gene>
<dbReference type="SMART" id="SM00448">
    <property type="entry name" value="REC"/>
    <property type="match status" value="1"/>
</dbReference>
<organism evidence="4 5">
    <name type="scientific">Candidatus Vogelbacteria bacterium CG10_big_fil_rev_8_21_14_0_10_49_38</name>
    <dbReference type="NCBI Taxonomy" id="1975043"/>
    <lineage>
        <taxon>Bacteria</taxon>
        <taxon>Candidatus Vogeliibacteriota</taxon>
    </lineage>
</organism>
<reference evidence="4 5" key="1">
    <citation type="submission" date="2017-09" db="EMBL/GenBank/DDBJ databases">
        <title>Depth-based differentiation of microbial function through sediment-hosted aquifers and enrichment of novel symbionts in the deep terrestrial subsurface.</title>
        <authorList>
            <person name="Probst A.J."/>
            <person name="Ladd B."/>
            <person name="Jarett J.K."/>
            <person name="Geller-Mcgrath D.E."/>
            <person name="Sieber C.M."/>
            <person name="Emerson J.B."/>
            <person name="Anantharaman K."/>
            <person name="Thomas B.C."/>
            <person name="Malmstrom R."/>
            <person name="Stieglmeier M."/>
            <person name="Klingl A."/>
            <person name="Woyke T."/>
            <person name="Ryan C.M."/>
            <person name="Banfield J.F."/>
        </authorList>
    </citation>
    <scope>NUCLEOTIDE SEQUENCE [LARGE SCALE GENOMIC DNA]</scope>
    <source>
        <strain evidence="4">CG10_big_fil_rev_8_21_14_0_10_49_38</strain>
    </source>
</reference>
<name>A0A2H0RK93_9BACT</name>
<dbReference type="InterPro" id="IPR050595">
    <property type="entry name" value="Bact_response_regulator"/>
</dbReference>
<feature type="domain" description="Response regulatory" evidence="3">
    <location>
        <begin position="5"/>
        <end position="122"/>
    </location>
</feature>
<protein>
    <submittedName>
        <fullName evidence="4">Response regulator</fullName>
    </submittedName>
</protein>
<keyword evidence="1 2" id="KW-0597">Phosphoprotein</keyword>
<dbReference type="PANTHER" id="PTHR44591:SF3">
    <property type="entry name" value="RESPONSE REGULATORY DOMAIN-CONTAINING PROTEIN"/>
    <property type="match status" value="1"/>
</dbReference>
<evidence type="ECO:0000256" key="1">
    <source>
        <dbReference type="ARBA" id="ARBA00022553"/>
    </source>
</evidence>
<dbReference type="SUPFAM" id="SSF52172">
    <property type="entry name" value="CheY-like"/>
    <property type="match status" value="1"/>
</dbReference>
<dbReference type="InterPro" id="IPR001789">
    <property type="entry name" value="Sig_transdc_resp-reg_receiver"/>
</dbReference>
<comment type="caution">
    <text evidence="4">The sequence shown here is derived from an EMBL/GenBank/DDBJ whole genome shotgun (WGS) entry which is preliminary data.</text>
</comment>
<sequence length="124" mass="13602">MDKKKILIVEDDEFLRSLNAKKLESEGYAVSVSPDGTSAIELIPEELPDLVFLDLLLPGGKDGFDVLTAIKADEKTKNIPVVVFSNLGQAEDIKKAKDLGAIDFLIKANFTLDDVVTKIKEILK</sequence>
<evidence type="ECO:0000256" key="2">
    <source>
        <dbReference type="PROSITE-ProRule" id="PRU00169"/>
    </source>
</evidence>
<evidence type="ECO:0000313" key="5">
    <source>
        <dbReference type="Proteomes" id="UP000230431"/>
    </source>
</evidence>
<dbReference type="PROSITE" id="PS50110">
    <property type="entry name" value="RESPONSE_REGULATORY"/>
    <property type="match status" value="1"/>
</dbReference>
<dbReference type="EMBL" id="PCYK01000006">
    <property type="protein sequence ID" value="PIR46195.1"/>
    <property type="molecule type" value="Genomic_DNA"/>
</dbReference>
<dbReference type="Gene3D" id="3.40.50.2300">
    <property type="match status" value="1"/>
</dbReference>
<dbReference type="Proteomes" id="UP000230431">
    <property type="component" value="Unassembled WGS sequence"/>
</dbReference>
<evidence type="ECO:0000313" key="4">
    <source>
        <dbReference type="EMBL" id="PIR46195.1"/>
    </source>
</evidence>
<evidence type="ECO:0000259" key="3">
    <source>
        <dbReference type="PROSITE" id="PS50110"/>
    </source>
</evidence>
<dbReference type="GO" id="GO:0000160">
    <property type="term" value="P:phosphorelay signal transduction system"/>
    <property type="evidence" value="ECO:0007669"/>
    <property type="project" value="InterPro"/>
</dbReference>
<accession>A0A2H0RK93</accession>
<dbReference type="PANTHER" id="PTHR44591">
    <property type="entry name" value="STRESS RESPONSE REGULATOR PROTEIN 1"/>
    <property type="match status" value="1"/>
</dbReference>
<dbReference type="AlphaFoldDB" id="A0A2H0RK93"/>